<evidence type="ECO:0000313" key="1">
    <source>
        <dbReference type="EMBL" id="GES04569.1"/>
    </source>
</evidence>
<accession>A0A5M3W8A3</accession>
<comment type="caution">
    <text evidence="1">The sequence shown here is derived from an EMBL/GenBank/DDBJ whole genome shotgun (WGS) entry which is preliminary data.</text>
</comment>
<keyword evidence="2" id="KW-1185">Reference proteome</keyword>
<dbReference type="Proteomes" id="UP000334990">
    <property type="component" value="Unassembled WGS sequence"/>
</dbReference>
<proteinExistence type="predicted"/>
<protein>
    <submittedName>
        <fullName evidence="1">Uncharacterized protein</fullName>
    </submittedName>
</protein>
<reference evidence="1 2" key="1">
    <citation type="submission" date="2019-10" db="EMBL/GenBank/DDBJ databases">
        <title>Whole genome shotgun sequence of Acrocarpospora corrugata NBRC 13972.</title>
        <authorList>
            <person name="Ichikawa N."/>
            <person name="Kimura A."/>
            <person name="Kitahashi Y."/>
            <person name="Komaki H."/>
            <person name="Oguchi A."/>
        </authorList>
    </citation>
    <scope>NUCLEOTIDE SEQUENCE [LARGE SCALE GENOMIC DNA]</scope>
    <source>
        <strain evidence="1 2">NBRC 13972</strain>
    </source>
</reference>
<name>A0A5M3W8A3_9ACTN</name>
<evidence type="ECO:0000313" key="2">
    <source>
        <dbReference type="Proteomes" id="UP000334990"/>
    </source>
</evidence>
<dbReference type="EMBL" id="BLAD01000083">
    <property type="protein sequence ID" value="GES04569.1"/>
    <property type="molecule type" value="Genomic_DNA"/>
</dbReference>
<sequence>MPIAALISVSGLGATAGLGGLAEAKEPPPPTAAQGAVVDQGRYRTQFIKAIETTTEQSFGPPKRSVDLVLKVRNTGEETSPVGLLPEPGKPPSPLTSFAGSLLKISPEIKTEYGPKAFVLSYGIESGQLHPGITATVVVRYEIEPDTVVPASLTVEVGKFVFEALGSGERTRYWQLVPGPGSAAGKFVPEVAARVSLPVRKEDA</sequence>
<organism evidence="1 2">
    <name type="scientific">Acrocarpospora corrugata</name>
    <dbReference type="NCBI Taxonomy" id="35763"/>
    <lineage>
        <taxon>Bacteria</taxon>
        <taxon>Bacillati</taxon>
        <taxon>Actinomycetota</taxon>
        <taxon>Actinomycetes</taxon>
        <taxon>Streptosporangiales</taxon>
        <taxon>Streptosporangiaceae</taxon>
        <taxon>Acrocarpospora</taxon>
    </lineage>
</organism>
<dbReference type="AlphaFoldDB" id="A0A5M3W8A3"/>
<gene>
    <name evidence="1" type="ORF">Acor_66370</name>
</gene>